<dbReference type="GO" id="GO:0000166">
    <property type="term" value="F:nucleotide binding"/>
    <property type="evidence" value="ECO:0007669"/>
    <property type="project" value="InterPro"/>
</dbReference>
<evidence type="ECO:0000313" key="5">
    <source>
        <dbReference type="Proteomes" id="UP000027178"/>
    </source>
</evidence>
<dbReference type="Pfam" id="PF01408">
    <property type="entry name" value="GFO_IDH_MocA"/>
    <property type="match status" value="1"/>
</dbReference>
<feature type="compositionally biased region" description="Basic and acidic residues" evidence="1">
    <location>
        <begin position="1"/>
        <end position="10"/>
    </location>
</feature>
<accession>A0A066YHI8</accession>
<gene>
    <name evidence="4" type="ORF">KCH_73160</name>
</gene>
<dbReference type="InterPro" id="IPR036291">
    <property type="entry name" value="NAD(P)-bd_dom_sf"/>
</dbReference>
<dbReference type="Gene3D" id="3.30.360.10">
    <property type="entry name" value="Dihydrodipicolinate Reductase, domain 2"/>
    <property type="match status" value="1"/>
</dbReference>
<organism evidence="4 5">
    <name type="scientific">Kitasatospora cheerisanensis KCTC 2395</name>
    <dbReference type="NCBI Taxonomy" id="1348663"/>
    <lineage>
        <taxon>Bacteria</taxon>
        <taxon>Bacillati</taxon>
        <taxon>Actinomycetota</taxon>
        <taxon>Actinomycetes</taxon>
        <taxon>Kitasatosporales</taxon>
        <taxon>Streptomycetaceae</taxon>
        <taxon>Kitasatospora</taxon>
    </lineage>
</organism>
<reference evidence="4 5" key="1">
    <citation type="submission" date="2014-05" db="EMBL/GenBank/DDBJ databases">
        <title>Draft Genome Sequence of Kitasatospora cheerisanensis KCTC 2395.</title>
        <authorList>
            <person name="Nam D.H."/>
        </authorList>
    </citation>
    <scope>NUCLEOTIDE SEQUENCE [LARGE SCALE GENOMIC DNA]</scope>
    <source>
        <strain evidence="4 5">KCTC 2395</strain>
    </source>
</reference>
<name>A0A066YHI8_9ACTN</name>
<evidence type="ECO:0000313" key="4">
    <source>
        <dbReference type="EMBL" id="KDN80963.1"/>
    </source>
</evidence>
<dbReference type="InterPro" id="IPR000683">
    <property type="entry name" value="Gfo/Idh/MocA-like_OxRdtase_N"/>
</dbReference>
<feature type="domain" description="Gfo/Idh/MocA-like oxidoreductase N-terminal" evidence="2">
    <location>
        <begin position="30"/>
        <end position="146"/>
    </location>
</feature>
<evidence type="ECO:0000259" key="2">
    <source>
        <dbReference type="Pfam" id="PF01408"/>
    </source>
</evidence>
<dbReference type="Pfam" id="PF21378">
    <property type="entry name" value="YceM-like_C"/>
    <property type="match status" value="1"/>
</dbReference>
<dbReference type="PANTHER" id="PTHR43708:SF4">
    <property type="entry name" value="OXIDOREDUCTASE YCEM-RELATED"/>
    <property type="match status" value="1"/>
</dbReference>
<proteinExistence type="predicted"/>
<dbReference type="PATRIC" id="fig|1348663.4.peg.7072"/>
<dbReference type="HOGENOM" id="CLU_023194_23_0_11"/>
<dbReference type="SUPFAM" id="SSF51735">
    <property type="entry name" value="NAD(P)-binding Rossmann-fold domains"/>
    <property type="match status" value="1"/>
</dbReference>
<evidence type="ECO:0000256" key="1">
    <source>
        <dbReference type="SAM" id="MobiDB-lite"/>
    </source>
</evidence>
<dbReference type="InterPro" id="IPR051317">
    <property type="entry name" value="Gfo/Idh/MocA_oxidoreduct"/>
</dbReference>
<dbReference type="eggNOG" id="COG0673">
    <property type="taxonomic scope" value="Bacteria"/>
</dbReference>
<dbReference type="Gene3D" id="3.40.50.720">
    <property type="entry name" value="NAD(P)-binding Rossmann-like Domain"/>
    <property type="match status" value="1"/>
</dbReference>
<protein>
    <submittedName>
        <fullName evidence="4">Oxidoreductase</fullName>
    </submittedName>
</protein>
<dbReference type="AlphaFoldDB" id="A0A066YHI8"/>
<feature type="region of interest" description="Disordered" evidence="1">
    <location>
        <begin position="1"/>
        <end position="23"/>
    </location>
</feature>
<keyword evidence="5" id="KW-1185">Reference proteome</keyword>
<evidence type="ECO:0000259" key="3">
    <source>
        <dbReference type="Pfam" id="PF21378"/>
    </source>
</evidence>
<comment type="caution">
    <text evidence="4">The sequence shown here is derived from an EMBL/GenBank/DDBJ whole genome shotgun (WGS) entry which is preliminary data.</text>
</comment>
<dbReference type="Proteomes" id="UP000027178">
    <property type="component" value="Unassembled WGS sequence"/>
</dbReference>
<dbReference type="EMBL" id="JNBY01000158">
    <property type="protein sequence ID" value="KDN80963.1"/>
    <property type="molecule type" value="Genomic_DNA"/>
</dbReference>
<sequence length="325" mass="35964">MLPVVRADRHPPRRSAQMSDHESDRTALPIGVIGLGDIAQKAYLPVLAAQPGLDLRLMTRDRAKLDRLGDAYRIPFRTTDLDELIDSGIRAAFVHAATDQHVPIVEKLLARGVDVYVDKPLAYDLDGARRLVGLAERAGRSLAVGFNRRHAPGYLLAAERPRDLIVLQKHREGLPERARTLVYDDFIHVVDTLRFLAPGEIEHVDVRARTRNGLVEHVVLTLGGEGFTALGLMNRVSGSAEEILEVSGADSKREVHNLAEVVDHKGQPTVRRRGDWVPVARQRGIEQVVLHFLDALRAGKTLDAADALRTHELCEQIVERIEAAG</sequence>
<feature type="domain" description="YceM-like C-terminal" evidence="3">
    <location>
        <begin position="165"/>
        <end position="260"/>
    </location>
</feature>
<dbReference type="PANTHER" id="PTHR43708">
    <property type="entry name" value="CONSERVED EXPRESSED OXIDOREDUCTASE (EUROFUNG)"/>
    <property type="match status" value="1"/>
</dbReference>
<dbReference type="SUPFAM" id="SSF55347">
    <property type="entry name" value="Glyceraldehyde-3-phosphate dehydrogenase-like, C-terminal domain"/>
    <property type="match status" value="1"/>
</dbReference>
<dbReference type="InterPro" id="IPR048477">
    <property type="entry name" value="YceM-like_C"/>
</dbReference>